<dbReference type="PANTHER" id="PTHR10890">
    <property type="entry name" value="CYSTEINYL-TRNA SYNTHETASE"/>
    <property type="match status" value="1"/>
</dbReference>
<evidence type="ECO:0000256" key="6">
    <source>
        <dbReference type="ARBA" id="ARBA00022723"/>
    </source>
</evidence>
<evidence type="ECO:0000256" key="7">
    <source>
        <dbReference type="ARBA" id="ARBA00022741"/>
    </source>
</evidence>
<evidence type="ECO:0000256" key="10">
    <source>
        <dbReference type="ARBA" id="ARBA00022917"/>
    </source>
</evidence>
<feature type="short sequence motif" description="'HIGH' region" evidence="13">
    <location>
        <begin position="30"/>
        <end position="40"/>
    </location>
</feature>
<dbReference type="InterPro" id="IPR015803">
    <property type="entry name" value="Cys-tRNA-ligase"/>
</dbReference>
<dbReference type="FunFam" id="3.40.50.620:FF:000130">
    <property type="entry name" value="Cysteine--tRNA ligase"/>
    <property type="match status" value="1"/>
</dbReference>
<dbReference type="SUPFAM" id="SSF47323">
    <property type="entry name" value="Anticodon-binding domain of a subclass of class I aminoacyl-tRNA synthetases"/>
    <property type="match status" value="1"/>
</dbReference>
<dbReference type="CDD" id="cd00672">
    <property type="entry name" value="CysRS_core"/>
    <property type="match status" value="1"/>
</dbReference>
<dbReference type="EMBL" id="PEZK01000028">
    <property type="protein sequence ID" value="PIU02097.1"/>
    <property type="molecule type" value="Genomic_DNA"/>
</dbReference>
<dbReference type="GO" id="GO:0006423">
    <property type="term" value="P:cysteinyl-tRNA aminoacylation"/>
    <property type="evidence" value="ECO:0007669"/>
    <property type="project" value="UniProtKB-UniRule"/>
</dbReference>
<dbReference type="NCBIfam" id="TIGR00435">
    <property type="entry name" value="cysS"/>
    <property type="match status" value="1"/>
</dbReference>
<comment type="similarity">
    <text evidence="2 13">Belongs to the class-I aminoacyl-tRNA synthetase family.</text>
</comment>
<feature type="binding site" evidence="13">
    <location>
        <position position="239"/>
    </location>
    <ligand>
        <name>Zn(2+)</name>
        <dbReference type="ChEBI" id="CHEBI:29105"/>
    </ligand>
</feature>
<keyword evidence="8 13" id="KW-0862">Zinc</keyword>
<evidence type="ECO:0000256" key="11">
    <source>
        <dbReference type="ARBA" id="ARBA00023146"/>
    </source>
</evidence>
<dbReference type="AlphaFoldDB" id="A0A2M6XAK2"/>
<comment type="catalytic activity">
    <reaction evidence="12 13">
        <text>tRNA(Cys) + L-cysteine + ATP = L-cysteinyl-tRNA(Cys) + AMP + diphosphate</text>
        <dbReference type="Rhea" id="RHEA:17773"/>
        <dbReference type="Rhea" id="RHEA-COMP:9661"/>
        <dbReference type="Rhea" id="RHEA-COMP:9679"/>
        <dbReference type="ChEBI" id="CHEBI:30616"/>
        <dbReference type="ChEBI" id="CHEBI:33019"/>
        <dbReference type="ChEBI" id="CHEBI:35235"/>
        <dbReference type="ChEBI" id="CHEBI:78442"/>
        <dbReference type="ChEBI" id="CHEBI:78517"/>
        <dbReference type="ChEBI" id="CHEBI:456215"/>
        <dbReference type="EC" id="6.1.1.16"/>
    </reaction>
</comment>
<dbReference type="GO" id="GO:0005829">
    <property type="term" value="C:cytosol"/>
    <property type="evidence" value="ECO:0007669"/>
    <property type="project" value="TreeGrafter"/>
</dbReference>
<keyword evidence="11 13" id="KW-0030">Aminoacyl-tRNA synthetase</keyword>
<dbReference type="GO" id="GO:0005524">
    <property type="term" value="F:ATP binding"/>
    <property type="evidence" value="ECO:0007669"/>
    <property type="project" value="UniProtKB-UniRule"/>
</dbReference>
<feature type="binding site" evidence="13">
    <location>
        <position position="210"/>
    </location>
    <ligand>
        <name>Zn(2+)</name>
        <dbReference type="ChEBI" id="CHEBI:29105"/>
    </ligand>
</feature>
<proteinExistence type="inferred from homology"/>
<dbReference type="GO" id="GO:0004817">
    <property type="term" value="F:cysteine-tRNA ligase activity"/>
    <property type="evidence" value="ECO:0007669"/>
    <property type="project" value="UniProtKB-UniRule"/>
</dbReference>
<gene>
    <name evidence="13" type="primary">cysS</name>
    <name evidence="16" type="ORF">COT66_01940</name>
</gene>
<keyword evidence="7 13" id="KW-0547">Nucleotide-binding</keyword>
<comment type="cofactor">
    <cofactor evidence="13">
        <name>Zn(2+)</name>
        <dbReference type="ChEBI" id="CHEBI:29105"/>
    </cofactor>
    <text evidence="13">Binds 1 zinc ion per subunit.</text>
</comment>
<evidence type="ECO:0000256" key="12">
    <source>
        <dbReference type="ARBA" id="ARBA00047398"/>
    </source>
</evidence>
<dbReference type="PANTHER" id="PTHR10890:SF3">
    <property type="entry name" value="CYSTEINE--TRNA LIGASE, CYTOPLASMIC"/>
    <property type="match status" value="1"/>
</dbReference>
<feature type="binding site" evidence="13">
    <location>
        <position position="28"/>
    </location>
    <ligand>
        <name>Zn(2+)</name>
        <dbReference type="ChEBI" id="CHEBI:29105"/>
    </ligand>
</feature>
<evidence type="ECO:0000256" key="2">
    <source>
        <dbReference type="ARBA" id="ARBA00005594"/>
    </source>
</evidence>
<evidence type="ECO:0000256" key="4">
    <source>
        <dbReference type="ARBA" id="ARBA00022490"/>
    </source>
</evidence>
<sequence>MIKFYNTLTHRIEEFKPIKPGWVGMYTCGPTVYGPGHLGHARSYINFDLLKRVLISNGLQVTHVLNITDVHDDMIRRANELGVSLEALAAKYIPLFQRDLHSLNILPADHYPRVTENIPEIIQVVKTLVDKGYAYVEKDGSVYFKVRRFKNYGQLSGIKLAEAKAGTRAVTDKYEKKQALDFALWKATKKDEPAWPSPWGQGRPGWHIECSVMSQKFLGQTIDIHAGAMDLKFPHHENEIAQSEAATGVKFVNFWFHGGLLTVDGQKMSKSLGNFIEMRQLVKKGFAPLAMRYLCLTAHYRSKLNFTWPSLQAAQTALRRLQSVVADLKTTNRQVLSPEKLAKADAYQKRFTALINDDLKIPEALALVWEIVKSNLPGYDKHDLLVDFDQVLGLRLTAQTKVQQKVPPAAMKLVAAREKLRQQQKWAAADKLRQQIESLGWQVKDTAAGVKLTPS</sequence>
<dbReference type="PRINTS" id="PR00983">
    <property type="entry name" value="TRNASYNTHCYS"/>
</dbReference>
<evidence type="ECO:0000313" key="17">
    <source>
        <dbReference type="Proteomes" id="UP000231214"/>
    </source>
</evidence>
<feature type="domain" description="Cysteinyl-tRNA ligase anticodon binding" evidence="15">
    <location>
        <begin position="405"/>
        <end position="447"/>
    </location>
</feature>
<name>A0A2M6XAK2_9BACT</name>
<dbReference type="InterPro" id="IPR014729">
    <property type="entry name" value="Rossmann-like_a/b/a_fold"/>
</dbReference>
<evidence type="ECO:0000256" key="13">
    <source>
        <dbReference type="HAMAP-Rule" id="MF_00041"/>
    </source>
</evidence>
<dbReference type="InterPro" id="IPR032678">
    <property type="entry name" value="tRNA-synt_1_cat_dom"/>
</dbReference>
<keyword evidence="4 13" id="KW-0963">Cytoplasm</keyword>
<dbReference type="InterPro" id="IPR009080">
    <property type="entry name" value="tRNAsynth_Ia_anticodon-bd"/>
</dbReference>
<evidence type="ECO:0000256" key="1">
    <source>
        <dbReference type="ARBA" id="ARBA00004496"/>
    </source>
</evidence>
<evidence type="ECO:0000256" key="9">
    <source>
        <dbReference type="ARBA" id="ARBA00022840"/>
    </source>
</evidence>
<evidence type="ECO:0000259" key="15">
    <source>
        <dbReference type="Pfam" id="PF23493"/>
    </source>
</evidence>
<evidence type="ECO:0000259" key="14">
    <source>
        <dbReference type="Pfam" id="PF01406"/>
    </source>
</evidence>
<keyword evidence="6 13" id="KW-0479">Metal-binding</keyword>
<keyword evidence="9 13" id="KW-0067">ATP-binding</keyword>
<feature type="binding site" evidence="13">
    <location>
        <position position="270"/>
    </location>
    <ligand>
        <name>ATP</name>
        <dbReference type="ChEBI" id="CHEBI:30616"/>
    </ligand>
</feature>
<reference evidence="17" key="1">
    <citation type="submission" date="2017-09" db="EMBL/GenBank/DDBJ databases">
        <title>Depth-based differentiation of microbial function through sediment-hosted aquifers and enrichment of novel symbionts in the deep terrestrial subsurface.</title>
        <authorList>
            <person name="Probst A.J."/>
            <person name="Ladd B."/>
            <person name="Jarett J.K."/>
            <person name="Geller-Mcgrath D.E."/>
            <person name="Sieber C.M.K."/>
            <person name="Emerson J.B."/>
            <person name="Anantharaman K."/>
            <person name="Thomas B.C."/>
            <person name="Malmstrom R."/>
            <person name="Stieglmeier M."/>
            <person name="Klingl A."/>
            <person name="Woyke T."/>
            <person name="Ryan C.M."/>
            <person name="Banfield J.F."/>
        </authorList>
    </citation>
    <scope>NUCLEOTIDE SEQUENCE [LARGE SCALE GENOMIC DNA]</scope>
</reference>
<dbReference type="GO" id="GO:0008270">
    <property type="term" value="F:zinc ion binding"/>
    <property type="evidence" value="ECO:0007669"/>
    <property type="project" value="UniProtKB-UniRule"/>
</dbReference>
<dbReference type="EC" id="6.1.1.16" evidence="13"/>
<comment type="subunit">
    <text evidence="3 13">Monomer.</text>
</comment>
<protein>
    <recommendedName>
        <fullName evidence="13">Cysteine--tRNA ligase</fullName>
        <ecNumber evidence="13">6.1.1.16</ecNumber>
    </recommendedName>
    <alternativeName>
        <fullName evidence="13">Cysteinyl-tRNA synthetase</fullName>
        <shortName evidence="13">CysRS</shortName>
    </alternativeName>
</protein>
<dbReference type="Gene3D" id="3.40.50.620">
    <property type="entry name" value="HUPs"/>
    <property type="match status" value="1"/>
</dbReference>
<feature type="binding site" evidence="13">
    <location>
        <position position="235"/>
    </location>
    <ligand>
        <name>Zn(2+)</name>
        <dbReference type="ChEBI" id="CHEBI:29105"/>
    </ligand>
</feature>
<dbReference type="Pfam" id="PF01406">
    <property type="entry name" value="tRNA-synt_1e"/>
    <property type="match status" value="1"/>
</dbReference>
<feature type="domain" description="tRNA synthetases class I catalytic" evidence="14">
    <location>
        <begin position="15"/>
        <end position="315"/>
    </location>
</feature>
<evidence type="ECO:0000256" key="3">
    <source>
        <dbReference type="ARBA" id="ARBA00011245"/>
    </source>
</evidence>
<comment type="caution">
    <text evidence="16">The sequence shown here is derived from an EMBL/GenBank/DDBJ whole genome shotgun (WGS) entry which is preliminary data.</text>
</comment>
<dbReference type="Gene3D" id="1.20.120.1910">
    <property type="entry name" value="Cysteine-tRNA ligase, C-terminal anti-codon recognition domain"/>
    <property type="match status" value="1"/>
</dbReference>
<evidence type="ECO:0000256" key="8">
    <source>
        <dbReference type="ARBA" id="ARBA00022833"/>
    </source>
</evidence>
<dbReference type="HAMAP" id="MF_00041">
    <property type="entry name" value="Cys_tRNA_synth"/>
    <property type="match status" value="1"/>
</dbReference>
<dbReference type="InterPro" id="IPR024909">
    <property type="entry name" value="Cys-tRNA/MSH_ligase"/>
</dbReference>
<dbReference type="Proteomes" id="UP000231214">
    <property type="component" value="Unassembled WGS sequence"/>
</dbReference>
<keyword evidence="5 13" id="KW-0436">Ligase</keyword>
<dbReference type="InterPro" id="IPR056411">
    <property type="entry name" value="CysS_C"/>
</dbReference>
<organism evidence="16 17">
    <name type="scientific">Candidatus Shapirobacteria bacterium CG09_land_8_20_14_0_10_49_15</name>
    <dbReference type="NCBI Taxonomy" id="1974482"/>
    <lineage>
        <taxon>Bacteria</taxon>
        <taxon>Candidatus Shapironibacteriota</taxon>
    </lineage>
</organism>
<feature type="short sequence motif" description="'KMSKS' region" evidence="13">
    <location>
        <begin position="267"/>
        <end position="271"/>
    </location>
</feature>
<keyword evidence="10 13" id="KW-0648">Protein biosynthesis</keyword>
<evidence type="ECO:0000313" key="16">
    <source>
        <dbReference type="EMBL" id="PIU02097.1"/>
    </source>
</evidence>
<comment type="subcellular location">
    <subcellularLocation>
        <location evidence="1 13">Cytoplasm</location>
    </subcellularLocation>
</comment>
<dbReference type="SUPFAM" id="SSF52374">
    <property type="entry name" value="Nucleotidylyl transferase"/>
    <property type="match status" value="1"/>
</dbReference>
<accession>A0A2M6XAK2</accession>
<evidence type="ECO:0000256" key="5">
    <source>
        <dbReference type="ARBA" id="ARBA00022598"/>
    </source>
</evidence>
<dbReference type="Pfam" id="PF23493">
    <property type="entry name" value="CysS_C"/>
    <property type="match status" value="1"/>
</dbReference>